<keyword evidence="3" id="KW-1185">Reference proteome</keyword>
<dbReference type="AlphaFoldDB" id="A0A0E0KF80"/>
<dbReference type="Gramene" id="OPUNC03G20690.1">
    <property type="protein sequence ID" value="OPUNC03G20690.1"/>
    <property type="gene ID" value="OPUNC03G20690"/>
</dbReference>
<feature type="region of interest" description="Disordered" evidence="1">
    <location>
        <begin position="186"/>
        <end position="228"/>
    </location>
</feature>
<accession>A0A0E0KF80</accession>
<feature type="region of interest" description="Disordered" evidence="1">
    <location>
        <begin position="33"/>
        <end position="60"/>
    </location>
</feature>
<evidence type="ECO:0000256" key="1">
    <source>
        <dbReference type="SAM" id="MobiDB-lite"/>
    </source>
</evidence>
<dbReference type="EnsemblPlants" id="OPUNC03G20690.1">
    <property type="protein sequence ID" value="OPUNC03G20690.1"/>
    <property type="gene ID" value="OPUNC03G20690"/>
</dbReference>
<feature type="compositionally biased region" description="Basic residues" evidence="1">
    <location>
        <begin position="33"/>
        <end position="42"/>
    </location>
</feature>
<sequence>MGWHVASLRKWSARGRRRGGRRRGRVVCRWHRRRQGQHRHGGLRRDLATSSEVDAGAGGDVEGTVGGGFAGTGGDGADGVAGGDAEGVVGVVGVGVKGRVDGVAGSGVGLFAAGVTGGEGGGGGSVGSSDPRGGEGLGVQAEEDIFGCNGYGLSVGARISERRRRILSAMVALGVAKAWESGRKRISSVAAAEDPGRGGGPRGGGGLGVREAAEDSDVSDNPMGGEDLGIRQRESGFFRFAFG</sequence>
<protein>
    <submittedName>
        <fullName evidence="2">Uncharacterized protein</fullName>
    </submittedName>
</protein>
<dbReference type="HOGENOM" id="CLU_1144132_0_0_1"/>
<organism evidence="2">
    <name type="scientific">Oryza punctata</name>
    <name type="common">Red rice</name>
    <dbReference type="NCBI Taxonomy" id="4537"/>
    <lineage>
        <taxon>Eukaryota</taxon>
        <taxon>Viridiplantae</taxon>
        <taxon>Streptophyta</taxon>
        <taxon>Embryophyta</taxon>
        <taxon>Tracheophyta</taxon>
        <taxon>Spermatophyta</taxon>
        <taxon>Magnoliopsida</taxon>
        <taxon>Liliopsida</taxon>
        <taxon>Poales</taxon>
        <taxon>Poaceae</taxon>
        <taxon>BOP clade</taxon>
        <taxon>Oryzoideae</taxon>
        <taxon>Oryzeae</taxon>
        <taxon>Oryzinae</taxon>
        <taxon>Oryza</taxon>
    </lineage>
</organism>
<dbReference type="Proteomes" id="UP000026962">
    <property type="component" value="Chromosome 3"/>
</dbReference>
<evidence type="ECO:0000313" key="2">
    <source>
        <dbReference type="EnsemblPlants" id="OPUNC03G20690.1"/>
    </source>
</evidence>
<reference evidence="2" key="2">
    <citation type="submission" date="2018-05" db="EMBL/GenBank/DDBJ databases">
        <title>OpunRS2 (Oryza punctata Reference Sequence Version 2).</title>
        <authorList>
            <person name="Zhang J."/>
            <person name="Kudrna D."/>
            <person name="Lee S."/>
            <person name="Talag J."/>
            <person name="Welchert J."/>
            <person name="Wing R.A."/>
        </authorList>
    </citation>
    <scope>NUCLEOTIDE SEQUENCE [LARGE SCALE GENOMIC DNA]</scope>
</reference>
<evidence type="ECO:0000313" key="3">
    <source>
        <dbReference type="Proteomes" id="UP000026962"/>
    </source>
</evidence>
<feature type="compositionally biased region" description="Gly residues" evidence="1">
    <location>
        <begin position="197"/>
        <end position="208"/>
    </location>
</feature>
<proteinExistence type="predicted"/>
<reference evidence="2" key="1">
    <citation type="submission" date="2015-04" db="UniProtKB">
        <authorList>
            <consortium name="EnsemblPlants"/>
        </authorList>
    </citation>
    <scope>IDENTIFICATION</scope>
</reference>
<name>A0A0E0KF80_ORYPU</name>